<evidence type="ECO:0000313" key="2">
    <source>
        <dbReference type="EMBL" id="RBM53193.1"/>
    </source>
</evidence>
<keyword evidence="3" id="KW-1185">Reference proteome</keyword>
<dbReference type="Proteomes" id="UP000252488">
    <property type="component" value="Unassembled WGS sequence"/>
</dbReference>
<feature type="domain" description="DUF6575" evidence="1">
    <location>
        <begin position="1"/>
        <end position="214"/>
    </location>
</feature>
<organism evidence="2 3">
    <name type="scientific">Vibrio paracholerae</name>
    <dbReference type="NCBI Taxonomy" id="650003"/>
    <lineage>
        <taxon>Bacteria</taxon>
        <taxon>Pseudomonadati</taxon>
        <taxon>Pseudomonadota</taxon>
        <taxon>Gammaproteobacteria</taxon>
        <taxon>Vibrionales</taxon>
        <taxon>Vibrionaceae</taxon>
        <taxon>Vibrio</taxon>
    </lineage>
</organism>
<proteinExistence type="predicted"/>
<dbReference type="EMBL" id="QKKR01000028">
    <property type="protein sequence ID" value="RBM53193.1"/>
    <property type="molecule type" value="Genomic_DNA"/>
</dbReference>
<gene>
    <name evidence="2" type="ORF">DLR69_14340</name>
</gene>
<protein>
    <recommendedName>
        <fullName evidence="1">DUF6575 domain-containing protein</fullName>
    </recommendedName>
</protein>
<dbReference type="RefSeq" id="WP_113593755.1">
    <property type="nucleotide sequence ID" value="NZ_CAWNVX010000029.1"/>
</dbReference>
<dbReference type="Pfam" id="PF20215">
    <property type="entry name" value="DUF6575"/>
    <property type="match status" value="1"/>
</dbReference>
<accession>A0ABX9FJN2</accession>
<evidence type="ECO:0000259" key="1">
    <source>
        <dbReference type="Pfam" id="PF20215"/>
    </source>
</evidence>
<dbReference type="InterPro" id="IPR046482">
    <property type="entry name" value="DUF6575"/>
</dbReference>
<sequence>MSVLPRQTILGHLEFFEIYDEFDGPKCFSVKNDLDQLYLVYWSGDYDNGRYSKWVYVPVSQKILDELVREETTLHNIFGASKRLMEVHTPLKSGSKTYVEFLGDAKDKEINLPPVNFSIEPNEIQSIAPESKWDFNLKIAKKSGKTNPDRSVVSRIFDAFSELIESLMNDDSKSEPRIYPLTATYGSFDVKLSTNHRESAAVAVEQLSILLSDINSVEDKLSNLSLDPYRLKNLLDLVNLHKLELTLKPKTSELLTKPVTISAERLLPVIQKLEESSVTFVDSQKVPQANDLDRVIDIVKFRLNGGELKHENIDGLGSYRQVQYYVHAAWCLGLLHRNRTVTAPGRVLCQKTSKVAQYQYLADRLESSDFGWAWMKWAGVSNISELKPDSAEAFITECVKGLRRGTIPRRATSLSSWLRKLQEHRRDYDMGETKTYF</sequence>
<comment type="caution">
    <text evidence="2">The sequence shown here is derived from an EMBL/GenBank/DDBJ whole genome shotgun (WGS) entry which is preliminary data.</text>
</comment>
<evidence type="ECO:0000313" key="3">
    <source>
        <dbReference type="Proteomes" id="UP000252488"/>
    </source>
</evidence>
<reference evidence="2 3" key="1">
    <citation type="submission" date="2018-06" db="EMBL/GenBank/DDBJ databases">
        <title>Draft genome sequences of nine Vibrio sp. clinical isolates from across the United States representing the closest known relative of Vibrio cholerae.</title>
        <authorList>
            <person name="Islam M.T."/>
            <person name="Liang K."/>
            <person name="Im M.S."/>
            <person name="Winkjer J."/>
            <person name="Busby S."/>
            <person name="Batra D."/>
            <person name="Rowe L."/>
            <person name="Tarr C.L."/>
            <person name="Boucher Y."/>
        </authorList>
    </citation>
    <scope>NUCLEOTIDE SEQUENCE [LARGE SCALE GENOMIC DNA]</scope>
    <source>
        <strain evidence="2 3">2016V-1111</strain>
    </source>
</reference>
<name>A0ABX9FJN2_9VIBR</name>